<name>A0A3D8RMG5_9HELO</name>
<dbReference type="STRING" id="1849047.A0A3D8RMG5"/>
<proteinExistence type="predicted"/>
<comment type="caution">
    <text evidence="2">The sequence shown here is derived from an EMBL/GenBank/DDBJ whole genome shotgun (WGS) entry which is preliminary data.</text>
</comment>
<dbReference type="PANTHER" id="PTHR33112:SF10">
    <property type="entry name" value="TOL"/>
    <property type="match status" value="1"/>
</dbReference>
<dbReference type="AlphaFoldDB" id="A0A3D8RMG5"/>
<sequence>MVPQSSLTEAIDMFSHIKGAIQSKPRYVALSHCWGETDPDRRPSHCTTRENLETRQKGFRLSELPKTFRDAITITRQLGIQYLWIDSLCIIQGPDGDWEKESKRMEQVFASAYCTIAATSAKDSDAGFLNQPVDDNQSIYVQHPPGQYIYVSTNVADFHTDVDLANLNKRAWVMQERLLSPRTIHFSRNKVYGECGEEVYTGDYIFLRSEEHSQNYFKLDPDFPNRLSVSGIAATSHFLQTLLEDYTGRGISNATDRSVAISGLMARIGDVLPCSIHHGIVEWYLQRTLLWQRSLDSKIKKMEKIPYKSVKVPSWSWMAFEGAVEFVLDKFDGLNVIKDITFNAEVLTTTVWEFTESCIITEEERNGVRHQVLNKMGSSKGVINIDEEDKEAGLPTVQYVVVLAHRRRIQSDCLLYFVLFVRPLIKGDGYERFGMGMLRADCGLKKKVEKGHIF</sequence>
<dbReference type="Pfam" id="PF06985">
    <property type="entry name" value="HET"/>
    <property type="match status" value="1"/>
</dbReference>
<dbReference type="OrthoDB" id="3451222at2759"/>
<organism evidence="2 3">
    <name type="scientific">Coleophoma cylindrospora</name>
    <dbReference type="NCBI Taxonomy" id="1849047"/>
    <lineage>
        <taxon>Eukaryota</taxon>
        <taxon>Fungi</taxon>
        <taxon>Dikarya</taxon>
        <taxon>Ascomycota</taxon>
        <taxon>Pezizomycotina</taxon>
        <taxon>Leotiomycetes</taxon>
        <taxon>Helotiales</taxon>
        <taxon>Dermateaceae</taxon>
        <taxon>Coleophoma</taxon>
    </lineage>
</organism>
<evidence type="ECO:0000313" key="2">
    <source>
        <dbReference type="EMBL" id="RDW75138.1"/>
    </source>
</evidence>
<gene>
    <name evidence="2" type="ORF">BP6252_06280</name>
</gene>
<keyword evidence="3" id="KW-1185">Reference proteome</keyword>
<dbReference type="Proteomes" id="UP000256645">
    <property type="component" value="Unassembled WGS sequence"/>
</dbReference>
<reference evidence="2 3" key="1">
    <citation type="journal article" date="2018" name="IMA Fungus">
        <title>IMA Genome-F 9: Draft genome sequence of Annulohypoxylon stygium, Aspergillus mulundensis, Berkeleyomyces basicola (syn. Thielaviopsis basicola), Ceratocystis smalleyi, two Cercospora beticola strains, Coleophoma cylindrospora, Fusarium fracticaudum, Phialophora cf. hyalina, and Morchella septimelata.</title>
        <authorList>
            <person name="Wingfield B.D."/>
            <person name="Bills G.F."/>
            <person name="Dong Y."/>
            <person name="Huang W."/>
            <person name="Nel W.J."/>
            <person name="Swalarsk-Parry B.S."/>
            <person name="Vaghefi N."/>
            <person name="Wilken P.M."/>
            <person name="An Z."/>
            <person name="de Beer Z.W."/>
            <person name="De Vos L."/>
            <person name="Chen L."/>
            <person name="Duong T.A."/>
            <person name="Gao Y."/>
            <person name="Hammerbacher A."/>
            <person name="Kikkert J.R."/>
            <person name="Li Y."/>
            <person name="Li H."/>
            <person name="Li K."/>
            <person name="Li Q."/>
            <person name="Liu X."/>
            <person name="Ma X."/>
            <person name="Naidoo K."/>
            <person name="Pethybridge S.J."/>
            <person name="Sun J."/>
            <person name="Steenkamp E.T."/>
            <person name="van der Nest M.A."/>
            <person name="van Wyk S."/>
            <person name="Wingfield M.J."/>
            <person name="Xiong C."/>
            <person name="Yue Q."/>
            <person name="Zhang X."/>
        </authorList>
    </citation>
    <scope>NUCLEOTIDE SEQUENCE [LARGE SCALE GENOMIC DNA]</scope>
    <source>
        <strain evidence="2 3">BP6252</strain>
    </source>
</reference>
<dbReference type="PANTHER" id="PTHR33112">
    <property type="entry name" value="DOMAIN PROTEIN, PUTATIVE-RELATED"/>
    <property type="match status" value="1"/>
</dbReference>
<evidence type="ECO:0000259" key="1">
    <source>
        <dbReference type="Pfam" id="PF06985"/>
    </source>
</evidence>
<accession>A0A3D8RMG5</accession>
<dbReference type="EMBL" id="PDLM01000006">
    <property type="protein sequence ID" value="RDW75138.1"/>
    <property type="molecule type" value="Genomic_DNA"/>
</dbReference>
<dbReference type="InterPro" id="IPR010730">
    <property type="entry name" value="HET"/>
</dbReference>
<evidence type="ECO:0000313" key="3">
    <source>
        <dbReference type="Proteomes" id="UP000256645"/>
    </source>
</evidence>
<protein>
    <recommendedName>
        <fullName evidence="1">Heterokaryon incompatibility domain-containing protein</fullName>
    </recommendedName>
</protein>
<feature type="domain" description="Heterokaryon incompatibility" evidence="1">
    <location>
        <begin position="27"/>
        <end position="176"/>
    </location>
</feature>